<evidence type="ECO:0000256" key="1">
    <source>
        <dbReference type="ARBA" id="ARBA00001966"/>
    </source>
</evidence>
<reference evidence="8 10" key="1">
    <citation type="submission" date="2015-07" db="EMBL/GenBank/DDBJ databases">
        <authorList>
            <person name="Noorani M."/>
        </authorList>
    </citation>
    <scope>NUCLEOTIDE SEQUENCE [LARGE SCALE GENOMIC DNA]</scope>
    <source>
        <strain evidence="8 10">W1435</strain>
    </source>
</reference>
<dbReference type="Pfam" id="PF13186">
    <property type="entry name" value="SPASM"/>
    <property type="match status" value="1"/>
</dbReference>
<dbReference type="CDD" id="cd21109">
    <property type="entry name" value="SPASM"/>
    <property type="match status" value="1"/>
</dbReference>
<protein>
    <submittedName>
        <fullName evidence="8">Radical SAM protein</fullName>
    </submittedName>
    <submittedName>
        <fullName evidence="9">SPASM domain-containing protein</fullName>
    </submittedName>
</protein>
<dbReference type="CDD" id="cd01335">
    <property type="entry name" value="Radical_SAM"/>
    <property type="match status" value="1"/>
</dbReference>
<dbReference type="SFLD" id="SFLDS00029">
    <property type="entry name" value="Radical_SAM"/>
    <property type="match status" value="1"/>
</dbReference>
<dbReference type="Gene3D" id="3.20.20.70">
    <property type="entry name" value="Aldolase class I"/>
    <property type="match status" value="1"/>
</dbReference>
<gene>
    <name evidence="8" type="ORF">ADJ77_05205</name>
    <name evidence="9" type="ORF">J5A51_12300</name>
</gene>
<evidence type="ECO:0000313" key="11">
    <source>
        <dbReference type="Proteomes" id="UP000682005"/>
    </source>
</evidence>
<dbReference type="InterPro" id="IPR013785">
    <property type="entry name" value="Aldolase_TIM"/>
</dbReference>
<dbReference type="InterPro" id="IPR058240">
    <property type="entry name" value="rSAM_sf"/>
</dbReference>
<dbReference type="Proteomes" id="UP000682005">
    <property type="component" value="Chromosome 1"/>
</dbReference>
<keyword evidence="3" id="KW-0479">Metal-binding</keyword>
<feature type="domain" description="Radical SAM core" evidence="6">
    <location>
        <begin position="32"/>
        <end position="170"/>
    </location>
</feature>
<keyword evidence="4" id="KW-0408">Iron</keyword>
<dbReference type="SUPFAM" id="SSF102114">
    <property type="entry name" value="Radical SAM enzymes"/>
    <property type="match status" value="1"/>
</dbReference>
<dbReference type="Proteomes" id="UP000060345">
    <property type="component" value="Chromosome 1"/>
</dbReference>
<dbReference type="SFLD" id="SFLDG01067">
    <property type="entry name" value="SPASM/twitch_domain_containing"/>
    <property type="match status" value="1"/>
</dbReference>
<dbReference type="KEGG" id="pfus:ADJ77_05205"/>
<evidence type="ECO:0000256" key="2">
    <source>
        <dbReference type="ARBA" id="ARBA00022691"/>
    </source>
</evidence>
<dbReference type="GO" id="GO:0046872">
    <property type="term" value="F:metal ion binding"/>
    <property type="evidence" value="ECO:0007669"/>
    <property type="project" value="UniProtKB-KW"/>
</dbReference>
<dbReference type="PANTHER" id="PTHR11228:SF7">
    <property type="entry name" value="PQQA PEPTIDE CYCLASE"/>
    <property type="match status" value="1"/>
</dbReference>
<dbReference type="InterPro" id="IPR050377">
    <property type="entry name" value="Radical_SAM_PqqE_MftC-like"/>
</dbReference>
<evidence type="ECO:0000313" key="10">
    <source>
        <dbReference type="Proteomes" id="UP000060345"/>
    </source>
</evidence>
<dbReference type="PANTHER" id="PTHR11228">
    <property type="entry name" value="RADICAL SAM DOMAIN PROTEIN"/>
    <property type="match status" value="1"/>
</dbReference>
<evidence type="ECO:0000259" key="6">
    <source>
        <dbReference type="Pfam" id="PF04055"/>
    </source>
</evidence>
<comment type="cofactor">
    <cofactor evidence="1">
        <name>[4Fe-4S] cluster</name>
        <dbReference type="ChEBI" id="CHEBI:49883"/>
    </cofactor>
</comment>
<dbReference type="STRING" id="1236517.ADJ77_05205"/>
<dbReference type="GO" id="GO:0051536">
    <property type="term" value="F:iron-sulfur cluster binding"/>
    <property type="evidence" value="ECO:0007669"/>
    <property type="project" value="UniProtKB-KW"/>
</dbReference>
<dbReference type="InterPro" id="IPR023885">
    <property type="entry name" value="4Fe4S-binding_SPASM_dom"/>
</dbReference>
<evidence type="ECO:0000256" key="3">
    <source>
        <dbReference type="ARBA" id="ARBA00022723"/>
    </source>
</evidence>
<dbReference type="Pfam" id="PF04055">
    <property type="entry name" value="Radical_SAM"/>
    <property type="match status" value="1"/>
</dbReference>
<evidence type="ECO:0000256" key="5">
    <source>
        <dbReference type="ARBA" id="ARBA00023014"/>
    </source>
</evidence>
<dbReference type="EMBL" id="CP072370">
    <property type="protein sequence ID" value="QUB86837.1"/>
    <property type="molecule type" value="Genomic_DNA"/>
</dbReference>
<evidence type="ECO:0000259" key="7">
    <source>
        <dbReference type="Pfam" id="PF13186"/>
    </source>
</evidence>
<dbReference type="OrthoDB" id="9782387at2"/>
<evidence type="ECO:0000313" key="8">
    <source>
        <dbReference type="EMBL" id="AKU69208.1"/>
    </source>
</evidence>
<organism evidence="8 10">
    <name type="scientific">Prevotella fusca JCM 17724</name>
    <dbReference type="NCBI Taxonomy" id="1236517"/>
    <lineage>
        <taxon>Bacteria</taxon>
        <taxon>Pseudomonadati</taxon>
        <taxon>Bacteroidota</taxon>
        <taxon>Bacteroidia</taxon>
        <taxon>Bacteroidales</taxon>
        <taxon>Prevotellaceae</taxon>
        <taxon>Prevotella</taxon>
    </lineage>
</organism>
<feature type="domain" description="4Fe4S-binding SPASM" evidence="7">
    <location>
        <begin position="248"/>
        <end position="305"/>
    </location>
</feature>
<dbReference type="GO" id="GO:0006783">
    <property type="term" value="P:heme biosynthetic process"/>
    <property type="evidence" value="ECO:0007669"/>
    <property type="project" value="TreeGrafter"/>
</dbReference>
<dbReference type="InterPro" id="IPR007197">
    <property type="entry name" value="rSAM"/>
</dbReference>
<sequence length="355" mass="41788">MYSIYDYIHNGMVFVNNMVRRQHKELTSLMIYSTTNCQSRCKHCSIWKKPIENLSLKDIASIMNSKCITKRTMVGLEGGEFILHPEADRILSWFDTHHPNYTLLSNCLATGKVISAVKKHHPKHLYISLDGNRDTYHYMRGRDGYDKVVEVIEACKDTVPISLMFCLSPWNSFKDMEHVISVAQKYGVDIRIGIYSTMSFFDTTKELMEANDKDFVSQIPPSIHQTDENFDFVALYDEWKNSRLKLRCHSIFSELVIHSNGDVPLCQNLDIVLGNIHENTLDEIFNSRRSCKVQCQYSKECNQCWINYHRKYDIILLRNLERILPKRLIELFYGKYQWTDDRHITYKRHFRKTTA</sequence>
<keyword evidence="11" id="KW-1185">Reference proteome</keyword>
<reference evidence="9 11" key="2">
    <citation type="submission" date="2021-03" db="EMBL/GenBank/DDBJ databases">
        <title>Human Oral Microbial Genomes.</title>
        <authorList>
            <person name="Johnston C.D."/>
            <person name="Chen T."/>
            <person name="Dewhirst F.E."/>
        </authorList>
    </citation>
    <scope>NUCLEOTIDE SEQUENCE [LARGE SCALE GENOMIC DNA]</scope>
    <source>
        <strain evidence="9 11">W1435</strain>
    </source>
</reference>
<name>A0A0K1NJZ8_9BACT</name>
<dbReference type="EMBL" id="CP012074">
    <property type="protein sequence ID" value="AKU69208.1"/>
    <property type="molecule type" value="Genomic_DNA"/>
</dbReference>
<evidence type="ECO:0000256" key="4">
    <source>
        <dbReference type="ARBA" id="ARBA00023004"/>
    </source>
</evidence>
<dbReference type="AlphaFoldDB" id="A0A0K1NJZ8"/>
<proteinExistence type="predicted"/>
<keyword evidence="5" id="KW-0411">Iron-sulfur</keyword>
<dbReference type="GO" id="GO:0003824">
    <property type="term" value="F:catalytic activity"/>
    <property type="evidence" value="ECO:0007669"/>
    <property type="project" value="InterPro"/>
</dbReference>
<accession>A0A0K1NJZ8</accession>
<dbReference type="RefSeq" id="WP_025077889.1">
    <property type="nucleotide sequence ID" value="NZ_BAKO01000005.1"/>
</dbReference>
<keyword evidence="2" id="KW-0949">S-adenosyl-L-methionine</keyword>
<evidence type="ECO:0000313" key="9">
    <source>
        <dbReference type="EMBL" id="QUB86837.1"/>
    </source>
</evidence>